<dbReference type="GO" id="GO:0005524">
    <property type="term" value="F:ATP binding"/>
    <property type="evidence" value="ECO:0007669"/>
    <property type="project" value="UniProtKB-KW"/>
</dbReference>
<feature type="transmembrane region" description="Helical" evidence="9">
    <location>
        <begin position="342"/>
        <end position="365"/>
    </location>
</feature>
<feature type="transmembrane region" description="Helical" evidence="9">
    <location>
        <begin position="456"/>
        <end position="479"/>
    </location>
</feature>
<dbReference type="Gene3D" id="3.40.50.300">
    <property type="entry name" value="P-loop containing nucleotide triphosphate hydrolases"/>
    <property type="match status" value="1"/>
</dbReference>
<dbReference type="PANTHER" id="PTHR48041:SF116">
    <property type="entry name" value="PROTEIN BROWN"/>
    <property type="match status" value="1"/>
</dbReference>
<keyword evidence="3" id="KW-0813">Transport</keyword>
<keyword evidence="5" id="KW-0547">Nucleotide-binding</keyword>
<gene>
    <name evidence="11" type="ORF">OVA965_LOCUS29807</name>
    <name evidence="12" type="ORF">TMI583_LOCUS30595</name>
</gene>
<evidence type="ECO:0000256" key="6">
    <source>
        <dbReference type="ARBA" id="ARBA00022840"/>
    </source>
</evidence>
<dbReference type="GO" id="GO:0140359">
    <property type="term" value="F:ABC-type transporter activity"/>
    <property type="evidence" value="ECO:0007669"/>
    <property type="project" value="InterPro"/>
</dbReference>
<dbReference type="InterPro" id="IPR043926">
    <property type="entry name" value="ABCG_dom"/>
</dbReference>
<dbReference type="Pfam" id="PF19055">
    <property type="entry name" value="ABC2_membrane_7"/>
    <property type="match status" value="1"/>
</dbReference>
<keyword evidence="8 9" id="KW-0472">Membrane</keyword>
<feature type="non-terminal residue" evidence="11">
    <location>
        <position position="1"/>
    </location>
</feature>
<dbReference type="CDD" id="cd03213">
    <property type="entry name" value="ABCG_EPDR"/>
    <property type="match status" value="1"/>
</dbReference>
<dbReference type="SMART" id="SM00382">
    <property type="entry name" value="AAA"/>
    <property type="match status" value="1"/>
</dbReference>
<comment type="caution">
    <text evidence="11">The sequence shown here is derived from an EMBL/GenBank/DDBJ whole genome shotgun (WGS) entry which is preliminary data.</text>
</comment>
<dbReference type="PANTHER" id="PTHR48041">
    <property type="entry name" value="ABC TRANSPORTER G FAMILY MEMBER 28"/>
    <property type="match status" value="1"/>
</dbReference>
<dbReference type="AlphaFoldDB" id="A0A8S2F5B4"/>
<dbReference type="Pfam" id="PF01061">
    <property type="entry name" value="ABC2_membrane"/>
    <property type="match status" value="1"/>
</dbReference>
<evidence type="ECO:0000256" key="8">
    <source>
        <dbReference type="ARBA" id="ARBA00023136"/>
    </source>
</evidence>
<dbReference type="GO" id="GO:0016324">
    <property type="term" value="C:apical plasma membrane"/>
    <property type="evidence" value="ECO:0007669"/>
    <property type="project" value="UniProtKB-ARBA"/>
</dbReference>
<keyword evidence="6" id="KW-0067">ATP-binding</keyword>
<evidence type="ECO:0000256" key="1">
    <source>
        <dbReference type="ARBA" id="ARBA00004141"/>
    </source>
</evidence>
<feature type="domain" description="ABC transporter" evidence="10">
    <location>
        <begin position="1"/>
        <end position="236"/>
    </location>
</feature>
<reference evidence="11" key="1">
    <citation type="submission" date="2021-02" db="EMBL/GenBank/DDBJ databases">
        <authorList>
            <person name="Nowell W R."/>
        </authorList>
    </citation>
    <scope>NUCLEOTIDE SEQUENCE</scope>
</reference>
<feature type="transmembrane region" description="Helical" evidence="9">
    <location>
        <begin position="486"/>
        <end position="509"/>
    </location>
</feature>
<evidence type="ECO:0000256" key="9">
    <source>
        <dbReference type="SAM" id="Phobius"/>
    </source>
</evidence>
<protein>
    <recommendedName>
        <fullName evidence="10">ABC transporter domain-containing protein</fullName>
    </recommendedName>
</protein>
<evidence type="ECO:0000256" key="2">
    <source>
        <dbReference type="ARBA" id="ARBA00005814"/>
    </source>
</evidence>
<dbReference type="InterPro" id="IPR003593">
    <property type="entry name" value="AAA+_ATPase"/>
</dbReference>
<evidence type="ECO:0000256" key="4">
    <source>
        <dbReference type="ARBA" id="ARBA00022692"/>
    </source>
</evidence>
<organism evidence="11 13">
    <name type="scientific">Didymodactylos carnosus</name>
    <dbReference type="NCBI Taxonomy" id="1234261"/>
    <lineage>
        <taxon>Eukaryota</taxon>
        <taxon>Metazoa</taxon>
        <taxon>Spiralia</taxon>
        <taxon>Gnathifera</taxon>
        <taxon>Rotifera</taxon>
        <taxon>Eurotatoria</taxon>
        <taxon>Bdelloidea</taxon>
        <taxon>Philodinida</taxon>
        <taxon>Philodinidae</taxon>
        <taxon>Didymodactylos</taxon>
    </lineage>
</organism>
<dbReference type="InterPro" id="IPR013525">
    <property type="entry name" value="ABC2_TM"/>
</dbReference>
<feature type="transmembrane region" description="Helical" evidence="9">
    <location>
        <begin position="377"/>
        <end position="399"/>
    </location>
</feature>
<dbReference type="EMBL" id="CAJOBA010042852">
    <property type="protein sequence ID" value="CAF4140694.1"/>
    <property type="molecule type" value="Genomic_DNA"/>
</dbReference>
<dbReference type="InterPro" id="IPR050352">
    <property type="entry name" value="ABCG_transporters"/>
</dbReference>
<feature type="transmembrane region" description="Helical" evidence="9">
    <location>
        <begin position="599"/>
        <end position="618"/>
    </location>
</feature>
<evidence type="ECO:0000256" key="7">
    <source>
        <dbReference type="ARBA" id="ARBA00022989"/>
    </source>
</evidence>
<comment type="subcellular location">
    <subcellularLocation>
        <location evidence="1">Membrane</location>
        <topology evidence="1">Multi-pass membrane protein</topology>
    </subcellularLocation>
</comment>
<dbReference type="InterPro" id="IPR027417">
    <property type="entry name" value="P-loop_NTPase"/>
</dbReference>
<evidence type="ECO:0000313" key="12">
    <source>
        <dbReference type="EMBL" id="CAF4140694.1"/>
    </source>
</evidence>
<dbReference type="SUPFAM" id="SSF52540">
    <property type="entry name" value="P-loop containing nucleoside triphosphate hydrolases"/>
    <property type="match status" value="1"/>
</dbReference>
<proteinExistence type="inferred from homology"/>
<accession>A0A8S2F5B4</accession>
<feature type="transmembrane region" description="Helical" evidence="9">
    <location>
        <begin position="427"/>
        <end position="450"/>
    </location>
</feature>
<dbReference type="Proteomes" id="UP000682733">
    <property type="component" value="Unassembled WGS sequence"/>
</dbReference>
<dbReference type="GO" id="GO:0015562">
    <property type="term" value="F:efflux transmembrane transporter activity"/>
    <property type="evidence" value="ECO:0007669"/>
    <property type="project" value="UniProtKB-ARBA"/>
</dbReference>
<dbReference type="FunFam" id="3.40.50.300:FF:000622">
    <property type="entry name" value="ATP-binding cassette sub-family G member 2"/>
    <property type="match status" value="1"/>
</dbReference>
<dbReference type="Proteomes" id="UP000677228">
    <property type="component" value="Unassembled WGS sequence"/>
</dbReference>
<evidence type="ECO:0000256" key="3">
    <source>
        <dbReference type="ARBA" id="ARBA00022448"/>
    </source>
</evidence>
<dbReference type="Pfam" id="PF00005">
    <property type="entry name" value="ABC_tran"/>
    <property type="match status" value="1"/>
</dbReference>
<evidence type="ECO:0000313" key="13">
    <source>
        <dbReference type="Proteomes" id="UP000677228"/>
    </source>
</evidence>
<name>A0A8S2F5B4_9BILA</name>
<dbReference type="GO" id="GO:0008514">
    <property type="term" value="F:organic anion transmembrane transporter activity"/>
    <property type="evidence" value="ECO:0007669"/>
    <property type="project" value="UniProtKB-ARBA"/>
</dbReference>
<dbReference type="EMBL" id="CAJNOK010021235">
    <property type="protein sequence ID" value="CAF1329283.1"/>
    <property type="molecule type" value="Genomic_DNA"/>
</dbReference>
<comment type="similarity">
    <text evidence="2">Belongs to the ABC transporter superfamily. ABCG family. Eye pigment precursor importer (TC 3.A.1.204) subfamily.</text>
</comment>
<evidence type="ECO:0000313" key="11">
    <source>
        <dbReference type="EMBL" id="CAF1329283.1"/>
    </source>
</evidence>
<keyword evidence="7 9" id="KW-1133">Transmembrane helix</keyword>
<dbReference type="InterPro" id="IPR003439">
    <property type="entry name" value="ABC_transporter-like_ATP-bd"/>
</dbReference>
<evidence type="ECO:0000259" key="10">
    <source>
        <dbReference type="PROSITE" id="PS50893"/>
    </source>
</evidence>
<evidence type="ECO:0000256" key="5">
    <source>
        <dbReference type="ARBA" id="ARBA00022741"/>
    </source>
</evidence>
<dbReference type="PROSITE" id="PS50893">
    <property type="entry name" value="ABC_TRANSPORTER_2"/>
    <property type="match status" value="1"/>
</dbReference>
<keyword evidence="4 9" id="KW-0812">Transmembrane</keyword>
<sequence length="624" mass="70680">MKIPFLNRKNKQILYDITGIFKPGMNAILGPSGCGKSSLLDVLAGRKDPYGLSGTVLIDGEARPDDYKYRVGYVVQDDILSDRLTVKENLAFSANVRLPKTLSEQEKADIVKRVIHQLALEKCADTKVGTELIRGISGGERKRTNIGMELVLSPKIIFLDEPTTGLDSSTAIKVMKLLHGISLNGCTIIFAIHQPRYTIYKLFDQILLLSMGLSIYHGPAPDILSYFSELFGLTCEQYDNPCDFLLDIVQGDRHSSAILNNSKTEDDKEEDQESIQNKLAETLNNRYLLSPLWASVQQETDNYLNHHSSDQFLYKKLSKKSRFNELYYLSQRVLQNLSRSPVVVITQIGVSVVFAILCGCVFFDVDHTLDKGVQKRAGAIFLVTVFQVFVNLIALELFLKERALFIHVSMENISGYYRTSTYMISKLICDLIPLRVIPAVILSITVYYMVNFQPVAGKFFIFLGFTLITTLCSCSLCFLLSATVDVFGVASVLLGMTYVIMMTFSGFIVDLKSIVGALNWMQWLELIWQSSALTHRVLYYRFSILRYALYGLNINEFTNLRLCASVANNTTSICSYRGEDTLTERHIDYKGDWDLWKNFLALGIMTIIYLILTYIQLLRIKKYK</sequence>
<dbReference type="GO" id="GO:0016887">
    <property type="term" value="F:ATP hydrolysis activity"/>
    <property type="evidence" value="ECO:0007669"/>
    <property type="project" value="InterPro"/>
</dbReference>